<proteinExistence type="predicted"/>
<evidence type="ECO:0000313" key="1">
    <source>
        <dbReference type="EMBL" id="MFC4859199.1"/>
    </source>
</evidence>
<dbReference type="EMBL" id="JBHSIS010000027">
    <property type="protein sequence ID" value="MFC4859199.1"/>
    <property type="molecule type" value="Genomic_DNA"/>
</dbReference>
<gene>
    <name evidence="1" type="ORF">ACFPCV_37365</name>
</gene>
<evidence type="ECO:0000313" key="2">
    <source>
        <dbReference type="Proteomes" id="UP001595859"/>
    </source>
</evidence>
<comment type="caution">
    <text evidence="1">The sequence shown here is derived from an EMBL/GenBank/DDBJ whole genome shotgun (WGS) entry which is preliminary data.</text>
</comment>
<name>A0ABV9SDY2_9PSEU</name>
<organism evidence="1 2">
    <name type="scientific">Actinophytocola glycyrrhizae</name>
    <dbReference type="NCBI Taxonomy" id="2044873"/>
    <lineage>
        <taxon>Bacteria</taxon>
        <taxon>Bacillati</taxon>
        <taxon>Actinomycetota</taxon>
        <taxon>Actinomycetes</taxon>
        <taxon>Pseudonocardiales</taxon>
        <taxon>Pseudonocardiaceae</taxon>
    </lineage>
</organism>
<reference evidence="2" key="1">
    <citation type="journal article" date="2019" name="Int. J. Syst. Evol. Microbiol.">
        <title>The Global Catalogue of Microorganisms (GCM) 10K type strain sequencing project: providing services to taxonomists for standard genome sequencing and annotation.</title>
        <authorList>
            <consortium name="The Broad Institute Genomics Platform"/>
            <consortium name="The Broad Institute Genome Sequencing Center for Infectious Disease"/>
            <person name="Wu L."/>
            <person name="Ma J."/>
        </authorList>
    </citation>
    <scope>NUCLEOTIDE SEQUENCE [LARGE SCALE GENOMIC DNA]</scope>
    <source>
        <strain evidence="2">ZS-22-S1</strain>
    </source>
</reference>
<dbReference type="RefSeq" id="WP_378062120.1">
    <property type="nucleotide sequence ID" value="NZ_JBHSIS010000027.1"/>
</dbReference>
<accession>A0ABV9SDY2</accession>
<sequence length="1661" mass="179289">MSIGDARSHVAASPYSTGGGGTVFEHRYAATVLGCLLTGDPVTGLGDDARPILVRFQASAVSPVDDVLVEGQTADGGVRRMSVGVRRAPTFVASETPSEQLFVSYLQVVAEHWEEVAAGRWRLALAVASPNSAVRQLRALCVIAEATDDEAAFRAKVTEPGQASQPVVARLGHIDTLVQAAAARANIDSTVIAPHVLTWRLLSTLRPLEVRLEGPDQFDRTIAVRQLRPATHEGTAVAADRLFTRLAELTGRYAPAGAEVTERLLRRDLAGITLARSSSFSQAWSLLDRLAERLRDRTRFQLIGDQVTLELPRTEARSGLATAMKAAAVGPAILIVRGEPDVGKSALTLRAAEDMSAASAAVTSVSLQDLPADTLTLETALGGQLVEVLCATATAETRLLVLDGAESVLEGRSTLLTELTIAALRAGFGVVAVTRDDAAAAVASAMRSAQTAAGAADLREHQVPRMLSGEAEQIATVFPILSRIGQDLRTSWLLGRPGLVELLLRAGVAWQLLDGPLSEADLFAAIWDQLVRRGGEHPPGGPSPEARERALTSLARTLLLPGGNYALPDPNVLPSLRSDGLLLASGPTSAWHSGDSFASDVVQDLALTRLLITEGWQLLHEAGAPRSALRAARAACQATLSRAGEDTEPPRARLQAVFDQLANQHGARWAEVPLEAMLTHGHAEAVLQRAWPSLLAERRAGLRTLLRLALHRYSDRGWGDPAALGPLVALTYCGEAEVGQHDRYDRDTGEQVRKLVLAWLRGLIESKAVPLPLRQQVRDRLLASSPEEHDEFVAEVLAMLGPDLDQYAEAFLRQRADDGGGYLAPAVESVGAVIALSEYQPQLLLTLTEAYYIRPHDAEHFESWGLLGEGIRRHVRAGGAGPPFAGWYFGPFYRLLHARPMDALALINRMLDRAATVHVGPSPDQPADADEPEPSPLGLELDLPGVGVRRCVGDEQVWSWYRGSSVGPYPCISALLAVERFADELIDTLGVPLAHVAAILLRDCHNLAMPALVVGLLVRHLDRADDLLDRWLVCPELWHLEVSRVVGEHFHAQGPDPTDLVGQQRRRASFQNVVGEMIVTAMLAGDQDRLAVLAARGDELVERARELVAGTDDEAADLLMVQGWAAQLRAENYRLSRTEDGHIRFEWAVPEDIAAGLTHTQEEFARGDTALRLHQTYASSEDRVAPVDTLVADLLLARDLAENPAVRGPAHPDDPVAAVAAAAVIAHAQGRAHLLDEDLQWAANVLIDVATRPRVGELSRSVTIGPDGADRSAAAALPALLLPVFDHVPLNWQGVEDALLASATSLFDEVRAAFAVGVEPIWSAPCTPSPPAQTCRHQLAWAAVQQGLRDCRLGGWDQATQQRLTNPLEPPYEATLPTVPTDVLLVNRLTAPLVAAAAAARNGNCVADEATRLRDVLFDVHRRGTDHWATKGYDRLHNRHRDRVVRVLVETVIGGDPTPLASYVGAFTTNAPALDALLHDLRELFTYDDTLRTSLLPVWRLVMTTALDALESGATLPGRHHWRDSALAELLPTPQFAISDANPMATLDRARADWLDPDDIADLATRWLKLARGEPKAVDAVTDLANCATPAWQATTGLAWAEDAINGNYAAIAGRCWHLPEWLEHVAGQLDVQGVARWHRLVDGLATHGDYRAVKLQQTVE</sequence>
<protein>
    <recommendedName>
        <fullName evidence="3">ATP-binding protein</fullName>
    </recommendedName>
</protein>
<dbReference type="Proteomes" id="UP001595859">
    <property type="component" value="Unassembled WGS sequence"/>
</dbReference>
<evidence type="ECO:0008006" key="3">
    <source>
        <dbReference type="Google" id="ProtNLM"/>
    </source>
</evidence>
<keyword evidence="2" id="KW-1185">Reference proteome</keyword>